<organism evidence="1">
    <name type="scientific">viral metagenome</name>
    <dbReference type="NCBI Taxonomy" id="1070528"/>
    <lineage>
        <taxon>unclassified sequences</taxon>
        <taxon>metagenomes</taxon>
        <taxon>organismal metagenomes</taxon>
    </lineage>
</organism>
<dbReference type="SUPFAM" id="SSF53448">
    <property type="entry name" value="Nucleotide-diphospho-sugar transferases"/>
    <property type="match status" value="1"/>
</dbReference>
<evidence type="ECO:0008006" key="2">
    <source>
        <dbReference type="Google" id="ProtNLM"/>
    </source>
</evidence>
<reference evidence="1" key="1">
    <citation type="journal article" date="2020" name="Nature">
        <title>Giant virus diversity and host interactions through global metagenomics.</title>
        <authorList>
            <person name="Schulz F."/>
            <person name="Roux S."/>
            <person name="Paez-Espino D."/>
            <person name="Jungbluth S."/>
            <person name="Walsh D.A."/>
            <person name="Denef V.J."/>
            <person name="McMahon K.D."/>
            <person name="Konstantinidis K.T."/>
            <person name="Eloe-Fadrosh E.A."/>
            <person name="Kyrpides N.C."/>
            <person name="Woyke T."/>
        </authorList>
    </citation>
    <scope>NUCLEOTIDE SEQUENCE</scope>
    <source>
        <strain evidence="1">GVMAG-S-3300013286-35</strain>
    </source>
</reference>
<dbReference type="AlphaFoldDB" id="A0A6C0KZT6"/>
<dbReference type="EMBL" id="MN740992">
    <property type="protein sequence ID" value="QHU21808.1"/>
    <property type="molecule type" value="Genomic_DNA"/>
</dbReference>
<proteinExistence type="predicted"/>
<sequence length="358" mass="41275">MRPAKNTDICALFRMSVLNSLEFDFLDVGKEDIRSAILNNSPIDNLLHVIMVISNPCEYARRCILAREFQKRMDFEENVKLYIVELVYGEQQFVITDSHNPRHLQLKGAIPLWHKENMVNIGIKKLLPKGWKAVAWIDADVEFDSASWALDTLKVLNGHKDVVQLFSHCIDMNKQKNAMQVFPAFGYQLCQGRPYFEHNVAFQETNGINMWHPGYAWACTRRAYDKMGGLFEQGILGSGDLIMAYSLMGQGVKSLHVDTSEGYKEAALQFQNKVKMLRLGYIPGIIRHHFHGSKKNRKYVERWQILIDNKYDPTTHITKNNDGLIIPTPACPKVMIEQILQYFCERDEDEGFKITTQK</sequence>
<name>A0A6C0KZT6_9ZZZZ</name>
<protein>
    <recommendedName>
        <fullName evidence="2">Glycosyltransferase</fullName>
    </recommendedName>
</protein>
<accession>A0A6C0KZT6</accession>
<dbReference type="Gene3D" id="3.90.550.10">
    <property type="entry name" value="Spore Coat Polysaccharide Biosynthesis Protein SpsA, Chain A"/>
    <property type="match status" value="1"/>
</dbReference>
<dbReference type="InterPro" id="IPR029044">
    <property type="entry name" value="Nucleotide-diphossugar_trans"/>
</dbReference>
<evidence type="ECO:0000313" key="1">
    <source>
        <dbReference type="EMBL" id="QHU21808.1"/>
    </source>
</evidence>